<dbReference type="GO" id="GO:0003677">
    <property type="term" value="F:DNA binding"/>
    <property type="evidence" value="ECO:0007669"/>
    <property type="project" value="UniProtKB-UniRule"/>
</dbReference>
<dbReference type="Pfam" id="PF00712">
    <property type="entry name" value="DNA_pol3_beta"/>
    <property type="match status" value="1"/>
</dbReference>
<dbReference type="GO" id="GO:0008408">
    <property type="term" value="F:3'-5' exonuclease activity"/>
    <property type="evidence" value="ECO:0007669"/>
    <property type="project" value="InterPro"/>
</dbReference>
<comment type="caution">
    <text evidence="14">The sequence shown here is derived from an EMBL/GenBank/DDBJ whole genome shotgun (WGS) entry which is preliminary data.</text>
</comment>
<dbReference type="InterPro" id="IPR022634">
    <property type="entry name" value="DNA_polIII_beta_N"/>
</dbReference>
<dbReference type="PANTHER" id="PTHR30478:SF0">
    <property type="entry name" value="BETA SLIDING CLAMP"/>
    <property type="match status" value="1"/>
</dbReference>
<evidence type="ECO:0000256" key="5">
    <source>
        <dbReference type="ARBA" id="ARBA00022679"/>
    </source>
</evidence>
<name>A0A395M0D3_9BACT</name>
<keyword evidence="6 10" id="KW-0548">Nucleotidyltransferase</keyword>
<feature type="domain" description="DNA polymerase III beta sliding clamp central" evidence="12">
    <location>
        <begin position="134"/>
        <end position="249"/>
    </location>
</feature>
<evidence type="ECO:0000256" key="3">
    <source>
        <dbReference type="ARBA" id="ARBA00021035"/>
    </source>
</evidence>
<gene>
    <name evidence="14" type="primary">dnaN</name>
    <name evidence="14" type="ORF">D0433_07175</name>
</gene>
<comment type="similarity">
    <text evidence="2 10">Belongs to the beta sliding clamp family.</text>
</comment>
<keyword evidence="9" id="KW-0238">DNA-binding</keyword>
<comment type="subunit">
    <text evidence="10">Forms a ring-shaped head-to-tail homodimer around DNA.</text>
</comment>
<evidence type="ECO:0000313" key="15">
    <source>
        <dbReference type="Proteomes" id="UP000266389"/>
    </source>
</evidence>
<dbReference type="Pfam" id="PF02768">
    <property type="entry name" value="DNA_pol3_beta_3"/>
    <property type="match status" value="1"/>
</dbReference>
<keyword evidence="5 10" id="KW-0808">Transferase</keyword>
<feature type="domain" description="DNA polymerase III beta sliding clamp C-terminal" evidence="13">
    <location>
        <begin position="253"/>
        <end position="358"/>
    </location>
</feature>
<dbReference type="GO" id="GO:0006271">
    <property type="term" value="P:DNA strand elongation involved in DNA replication"/>
    <property type="evidence" value="ECO:0007669"/>
    <property type="project" value="TreeGrafter"/>
</dbReference>
<reference evidence="14 15" key="1">
    <citation type="journal article" date="2011" name="ISME J.">
        <title>Community ecology of hot spring cyanobacterial mats: predominant populations and their functional potential.</title>
        <authorList>
            <person name="Klatt C.G."/>
            <person name="Wood J.M."/>
            <person name="Rusch D.B."/>
            <person name="Bateson M.M."/>
            <person name="Hamamura N."/>
            <person name="Heidelberg J.F."/>
            <person name="Grossman A.R."/>
            <person name="Bhaya D."/>
            <person name="Cohan F.M."/>
            <person name="Kuhl M."/>
            <person name="Bryant D.A."/>
            <person name="Ward D.M."/>
        </authorList>
    </citation>
    <scope>NUCLEOTIDE SEQUENCE [LARGE SCALE GENOMIC DNA]</scope>
    <source>
        <strain evidence="14">OS</strain>
    </source>
</reference>
<dbReference type="PANTHER" id="PTHR30478">
    <property type="entry name" value="DNA POLYMERASE III SUBUNIT BETA"/>
    <property type="match status" value="1"/>
</dbReference>
<evidence type="ECO:0000313" key="14">
    <source>
        <dbReference type="EMBL" id="RFM24240.1"/>
    </source>
</evidence>
<evidence type="ECO:0000256" key="1">
    <source>
        <dbReference type="ARBA" id="ARBA00004496"/>
    </source>
</evidence>
<keyword evidence="8 10" id="KW-0239">DNA-directed DNA polymerase</keyword>
<evidence type="ECO:0000256" key="4">
    <source>
        <dbReference type="ARBA" id="ARBA00022490"/>
    </source>
</evidence>
<accession>A0A395M0D3</accession>
<dbReference type="InterPro" id="IPR001001">
    <property type="entry name" value="DNA_polIII_beta"/>
</dbReference>
<protein>
    <recommendedName>
        <fullName evidence="3 10">Beta sliding clamp</fullName>
    </recommendedName>
</protein>
<evidence type="ECO:0000256" key="9">
    <source>
        <dbReference type="ARBA" id="ARBA00023125"/>
    </source>
</evidence>
<dbReference type="Gene3D" id="3.70.10.10">
    <property type="match status" value="1"/>
</dbReference>
<evidence type="ECO:0000256" key="2">
    <source>
        <dbReference type="ARBA" id="ARBA00010752"/>
    </source>
</evidence>
<comment type="subcellular location">
    <subcellularLocation>
        <location evidence="1 10">Cytoplasm</location>
    </subcellularLocation>
</comment>
<evidence type="ECO:0000256" key="6">
    <source>
        <dbReference type="ARBA" id="ARBA00022695"/>
    </source>
</evidence>
<evidence type="ECO:0000256" key="8">
    <source>
        <dbReference type="ARBA" id="ARBA00022932"/>
    </source>
</evidence>
<sequence length="376" mass="41978">MKFTVELKPFADAVSNAVLALPQKATDFRFESILLTLEKKKLSLFTTDGDLSFTTSLSTESTDKGSVLLNARRLQDILRSLPDDTAEFETRKKDSDSEVMFIIDTGRGKYKISGSTERQERIEKKLDFELSFTLSSKGFKDIVHKTLFAVSLDSMRPAMMGLLLELEPHQLRAVSTDGHRLSRYTQPLETGSKEKLKVIVPSRVFNIVQKSLRDEDSVEISVSTKAARIQFKFGATVLVASLIAENYPNYEAVIPLENDKKLVVNRAHLASTVKRVARFSSRGDVRLQLDVDTLKVSAENADEGASAEELVPCSFKESLLIGFNAKFLEDALVHLDSEEALFEFSTPTRAAIVRPIHQGKPSDQHLILVMPVRLNV</sequence>
<dbReference type="CDD" id="cd00140">
    <property type="entry name" value="beta_clamp"/>
    <property type="match status" value="1"/>
</dbReference>
<dbReference type="AlphaFoldDB" id="A0A395M0D3"/>
<dbReference type="Proteomes" id="UP000266389">
    <property type="component" value="Unassembled WGS sequence"/>
</dbReference>
<keyword evidence="7 10" id="KW-0235">DNA replication</keyword>
<dbReference type="Gene3D" id="3.10.150.10">
    <property type="entry name" value="DNA Polymerase III, subunit A, domain 2"/>
    <property type="match status" value="1"/>
</dbReference>
<evidence type="ECO:0000259" key="11">
    <source>
        <dbReference type="Pfam" id="PF00712"/>
    </source>
</evidence>
<keyword evidence="4 10" id="KW-0963">Cytoplasm</keyword>
<dbReference type="GO" id="GO:0005737">
    <property type="term" value="C:cytoplasm"/>
    <property type="evidence" value="ECO:0007669"/>
    <property type="project" value="UniProtKB-SubCell"/>
</dbReference>
<dbReference type="InterPro" id="IPR022635">
    <property type="entry name" value="DNA_polIII_beta_C"/>
</dbReference>
<proteinExistence type="inferred from homology"/>
<dbReference type="NCBIfam" id="TIGR00663">
    <property type="entry name" value="dnan"/>
    <property type="match status" value="1"/>
</dbReference>
<dbReference type="GO" id="GO:0003887">
    <property type="term" value="F:DNA-directed DNA polymerase activity"/>
    <property type="evidence" value="ECO:0007669"/>
    <property type="project" value="UniProtKB-UniRule"/>
</dbReference>
<dbReference type="GO" id="GO:0009360">
    <property type="term" value="C:DNA polymerase III complex"/>
    <property type="evidence" value="ECO:0007669"/>
    <property type="project" value="InterPro"/>
</dbReference>
<dbReference type="PIRSF" id="PIRSF000804">
    <property type="entry name" value="DNA_pol_III_b"/>
    <property type="match status" value="1"/>
</dbReference>
<evidence type="ECO:0000259" key="12">
    <source>
        <dbReference type="Pfam" id="PF02767"/>
    </source>
</evidence>
<feature type="domain" description="DNA polymerase III beta sliding clamp N-terminal" evidence="11">
    <location>
        <begin position="1"/>
        <end position="113"/>
    </location>
</feature>
<dbReference type="SMART" id="SM00480">
    <property type="entry name" value="POL3Bc"/>
    <property type="match status" value="1"/>
</dbReference>
<dbReference type="InterPro" id="IPR022637">
    <property type="entry name" value="DNA_polIII_beta_cen"/>
</dbReference>
<evidence type="ECO:0000256" key="7">
    <source>
        <dbReference type="ARBA" id="ARBA00022705"/>
    </source>
</evidence>
<dbReference type="SUPFAM" id="SSF55979">
    <property type="entry name" value="DNA clamp"/>
    <property type="match status" value="3"/>
</dbReference>
<dbReference type="Pfam" id="PF02767">
    <property type="entry name" value="DNA_pol3_beta_2"/>
    <property type="match status" value="1"/>
</dbReference>
<organism evidence="14 15">
    <name type="scientific">Candidatus Thermochlorobacter aerophilus</name>
    <dbReference type="NCBI Taxonomy" id="1868324"/>
    <lineage>
        <taxon>Bacteria</taxon>
        <taxon>Pseudomonadati</taxon>
        <taxon>Chlorobiota</taxon>
        <taxon>Chlorobiia</taxon>
        <taxon>Chlorobiales</taxon>
        <taxon>Candidatus Thermochlorobacteriaceae</taxon>
        <taxon>Candidatus Thermochlorobacter</taxon>
    </lineage>
</organism>
<comment type="function">
    <text evidence="10">Confers DNA tethering and processivity to DNA polymerases and other proteins. Acts as a clamp, forming a ring around DNA (a reaction catalyzed by the clamp-loading complex) which diffuses in an ATP-independent manner freely and bidirectionally along dsDNA. Initially characterized for its ability to contact the catalytic subunit of DNA polymerase III (Pol III), a complex, multichain enzyme responsible for most of the replicative synthesis in bacteria; Pol III exhibits 3'-5' exonuclease proofreading activity. The beta chain is required for initiation of replication as well as for processivity of DNA replication.</text>
</comment>
<evidence type="ECO:0000259" key="13">
    <source>
        <dbReference type="Pfam" id="PF02768"/>
    </source>
</evidence>
<dbReference type="InterPro" id="IPR046938">
    <property type="entry name" value="DNA_clamp_sf"/>
</dbReference>
<dbReference type="EMBL" id="PHFL01000045">
    <property type="protein sequence ID" value="RFM24240.1"/>
    <property type="molecule type" value="Genomic_DNA"/>
</dbReference>
<evidence type="ECO:0000256" key="10">
    <source>
        <dbReference type="PIRNR" id="PIRNR000804"/>
    </source>
</evidence>